<keyword evidence="3" id="KW-1185">Reference proteome</keyword>
<proteinExistence type="predicted"/>
<feature type="region of interest" description="Disordered" evidence="1">
    <location>
        <begin position="1"/>
        <end position="20"/>
    </location>
</feature>
<dbReference type="OrthoDB" id="5829657at2"/>
<evidence type="ECO:0000256" key="1">
    <source>
        <dbReference type="SAM" id="MobiDB-lite"/>
    </source>
</evidence>
<dbReference type="EMBL" id="RJLM01000005">
    <property type="protein sequence ID" value="RWX54970.1"/>
    <property type="molecule type" value="Genomic_DNA"/>
</dbReference>
<name>A0A3S3S0F7_9GAMM</name>
<reference evidence="2 3" key="1">
    <citation type="submission" date="2018-11" db="EMBL/GenBank/DDBJ databases">
        <title>Photobacterium sp. BEI247 sp. nov., a marine bacterium isolated from Yongle Blue Hole in the South China Sea.</title>
        <authorList>
            <person name="Wang X."/>
        </authorList>
    </citation>
    <scope>NUCLEOTIDE SEQUENCE [LARGE SCALE GENOMIC DNA]</scope>
    <source>
        <strain evidence="3">BEI247</strain>
    </source>
</reference>
<accession>A0A3S3S0F7</accession>
<dbReference type="RefSeq" id="WP_128784594.1">
    <property type="nucleotide sequence ID" value="NZ_RJLM01000005.1"/>
</dbReference>
<evidence type="ECO:0000313" key="2">
    <source>
        <dbReference type="EMBL" id="RWX54970.1"/>
    </source>
</evidence>
<dbReference type="Proteomes" id="UP000287563">
    <property type="component" value="Unassembled WGS sequence"/>
</dbReference>
<protein>
    <submittedName>
        <fullName evidence="2">Uncharacterized protein</fullName>
    </submittedName>
</protein>
<gene>
    <name evidence="2" type="ORF">EDI28_14620</name>
</gene>
<organism evidence="2 3">
    <name type="scientific">Photobacterium chitinilyticum</name>
    <dbReference type="NCBI Taxonomy" id="2485123"/>
    <lineage>
        <taxon>Bacteria</taxon>
        <taxon>Pseudomonadati</taxon>
        <taxon>Pseudomonadota</taxon>
        <taxon>Gammaproteobacteria</taxon>
        <taxon>Vibrionales</taxon>
        <taxon>Vibrionaceae</taxon>
        <taxon>Photobacterium</taxon>
    </lineage>
</organism>
<sequence length="72" mass="7921">MENQRHIVTSPIHRPCPDMAGCSNPDPKLTAKSLAAIERLREKFSLKTSEERQAEEAEYKHSIAGFGIGGAL</sequence>
<evidence type="ECO:0000313" key="3">
    <source>
        <dbReference type="Proteomes" id="UP000287563"/>
    </source>
</evidence>
<dbReference type="AlphaFoldDB" id="A0A3S3S0F7"/>
<comment type="caution">
    <text evidence="2">The sequence shown here is derived from an EMBL/GenBank/DDBJ whole genome shotgun (WGS) entry which is preliminary data.</text>
</comment>